<evidence type="ECO:0000259" key="7">
    <source>
        <dbReference type="Pfam" id="PF08281"/>
    </source>
</evidence>
<proteinExistence type="inferred from homology"/>
<dbReference type="GO" id="GO:0003677">
    <property type="term" value="F:DNA binding"/>
    <property type="evidence" value="ECO:0007669"/>
    <property type="project" value="UniProtKB-KW"/>
</dbReference>
<evidence type="ECO:0000313" key="8">
    <source>
        <dbReference type="EMBL" id="AWG44309.1"/>
    </source>
</evidence>
<dbReference type="InterPro" id="IPR039425">
    <property type="entry name" value="RNA_pol_sigma-70-like"/>
</dbReference>
<dbReference type="EMBL" id="CP015328">
    <property type="protein sequence ID" value="AWG44309.1"/>
    <property type="molecule type" value="Genomic_DNA"/>
</dbReference>
<evidence type="ECO:0000256" key="1">
    <source>
        <dbReference type="ARBA" id="ARBA00010641"/>
    </source>
</evidence>
<keyword evidence="8" id="KW-0614">Plasmid</keyword>
<dbReference type="RefSeq" id="WP_046218402.1">
    <property type="nucleotide sequence ID" value="NZ_CP015328.1"/>
</dbReference>
<dbReference type="InterPro" id="IPR007627">
    <property type="entry name" value="RNA_pol_sigma70_r2"/>
</dbReference>
<feature type="domain" description="RNA polymerase sigma factor 70 region 4 type 2" evidence="7">
    <location>
        <begin position="107"/>
        <end position="156"/>
    </location>
</feature>
<dbReference type="InterPro" id="IPR013249">
    <property type="entry name" value="RNA_pol_sigma70_r4_t2"/>
</dbReference>
<evidence type="ECO:0000256" key="2">
    <source>
        <dbReference type="ARBA" id="ARBA00023015"/>
    </source>
</evidence>
<dbReference type="GO" id="GO:0006352">
    <property type="term" value="P:DNA-templated transcription initiation"/>
    <property type="evidence" value="ECO:0007669"/>
    <property type="project" value="InterPro"/>
</dbReference>
<dbReference type="InterPro" id="IPR013324">
    <property type="entry name" value="RNA_pol_sigma_r3/r4-like"/>
</dbReference>
<evidence type="ECO:0000313" key="9">
    <source>
        <dbReference type="Proteomes" id="UP000036202"/>
    </source>
</evidence>
<dbReference type="GO" id="GO:0016987">
    <property type="term" value="F:sigma factor activity"/>
    <property type="evidence" value="ECO:0007669"/>
    <property type="project" value="UniProtKB-KW"/>
</dbReference>
<dbReference type="PANTHER" id="PTHR43133">
    <property type="entry name" value="RNA POLYMERASE ECF-TYPE SIGMA FACTO"/>
    <property type="match status" value="1"/>
</dbReference>
<keyword evidence="5" id="KW-0804">Transcription</keyword>
<evidence type="ECO:0000259" key="6">
    <source>
        <dbReference type="Pfam" id="PF04542"/>
    </source>
</evidence>
<dbReference type="Pfam" id="PF08281">
    <property type="entry name" value="Sigma70_r4_2"/>
    <property type="match status" value="1"/>
</dbReference>
<dbReference type="PANTHER" id="PTHR43133:SF8">
    <property type="entry name" value="RNA POLYMERASE SIGMA FACTOR HI_1459-RELATED"/>
    <property type="match status" value="1"/>
</dbReference>
<reference evidence="8 9" key="1">
    <citation type="journal article" date="2015" name="PLoS ONE">
        <title>Genome Sequence of Bacillus endophyticus and Analysis of Its Companion Mechanism in the Ketogulonigenium vulgare-Bacillus Strain Consortium.</title>
        <authorList>
            <person name="Jia N."/>
            <person name="Du J."/>
            <person name="Ding M.Z."/>
            <person name="Gao F."/>
            <person name="Yuan Y.J."/>
        </authorList>
    </citation>
    <scope>NUCLEOTIDE SEQUENCE [LARGE SCALE GENOMIC DNA]</scope>
    <source>
        <strain evidence="8 9">Hbe603</strain>
        <plasmid evidence="9">pbeh6</plasmid>
    </source>
</reference>
<keyword evidence="9" id="KW-1185">Reference proteome</keyword>
<dbReference type="SUPFAM" id="SSF88659">
    <property type="entry name" value="Sigma3 and sigma4 domains of RNA polymerase sigma factors"/>
    <property type="match status" value="1"/>
</dbReference>
<keyword evidence="2" id="KW-0805">Transcription regulation</keyword>
<keyword evidence="4" id="KW-0238">DNA-binding</keyword>
<evidence type="ECO:0000256" key="3">
    <source>
        <dbReference type="ARBA" id="ARBA00023082"/>
    </source>
</evidence>
<comment type="similarity">
    <text evidence="1">Belongs to the sigma-70 factor family. ECF subfamily.</text>
</comment>
<evidence type="ECO:0000256" key="5">
    <source>
        <dbReference type="ARBA" id="ARBA00023163"/>
    </source>
</evidence>
<dbReference type="Pfam" id="PF04542">
    <property type="entry name" value="Sigma70_r2"/>
    <property type="match status" value="1"/>
</dbReference>
<keyword evidence="3" id="KW-0731">Sigma factor</keyword>
<accession>A0A2S1LZR7</accession>
<dbReference type="Gene3D" id="1.10.10.10">
    <property type="entry name" value="Winged helix-like DNA-binding domain superfamily/Winged helix DNA-binding domain"/>
    <property type="match status" value="1"/>
</dbReference>
<gene>
    <name evidence="8" type="ORF">BEH_26350</name>
</gene>
<name>A0A2S1LZR7_9BACI</name>
<dbReference type="Proteomes" id="UP000036202">
    <property type="component" value="Plasmid pbeh6"/>
</dbReference>
<dbReference type="InterPro" id="IPR036388">
    <property type="entry name" value="WH-like_DNA-bd_sf"/>
</dbReference>
<protein>
    <submittedName>
        <fullName evidence="8">RNA polymerase subunit sigma-70</fullName>
    </submittedName>
</protein>
<dbReference type="SUPFAM" id="SSF88946">
    <property type="entry name" value="Sigma2 domain of RNA polymerase sigma factors"/>
    <property type="match status" value="1"/>
</dbReference>
<sequence length="167" mass="20040">MYDQTFQKQLNQQLSIIFRYLVKIGCNKEDAEDIVQEAAIKYIENIESISPHKVKNWLFRVSINRYYDLVRRHKVRDKSLLKLQVLENIQADLPEDLIIQKETFYDIRKVLELLPERSKHFLTLKYILNLRYEDIAELFEISPGTVKTSVFRAKKAFIEAYRRIENE</sequence>
<dbReference type="InterPro" id="IPR014284">
    <property type="entry name" value="RNA_pol_sigma-70_dom"/>
</dbReference>
<dbReference type="Gene3D" id="1.10.1740.10">
    <property type="match status" value="1"/>
</dbReference>
<geneLocation type="plasmid" evidence="9">
    <name>pbeh6</name>
</geneLocation>
<dbReference type="CDD" id="cd06171">
    <property type="entry name" value="Sigma70_r4"/>
    <property type="match status" value="1"/>
</dbReference>
<dbReference type="AlphaFoldDB" id="A0A2S1LZR7"/>
<dbReference type="KEGG" id="beo:BEH_26350"/>
<feature type="domain" description="RNA polymerase sigma-70 region 2" evidence="6">
    <location>
        <begin position="16"/>
        <end position="74"/>
    </location>
</feature>
<dbReference type="NCBIfam" id="TIGR02937">
    <property type="entry name" value="sigma70-ECF"/>
    <property type="match status" value="1"/>
</dbReference>
<evidence type="ECO:0000256" key="4">
    <source>
        <dbReference type="ARBA" id="ARBA00023125"/>
    </source>
</evidence>
<dbReference type="OrthoDB" id="9784984at2"/>
<dbReference type="InterPro" id="IPR013325">
    <property type="entry name" value="RNA_pol_sigma_r2"/>
</dbReference>
<organism evidence="8 9">
    <name type="scientific">Priestia filamentosa</name>
    <dbReference type="NCBI Taxonomy" id="1402861"/>
    <lineage>
        <taxon>Bacteria</taxon>
        <taxon>Bacillati</taxon>
        <taxon>Bacillota</taxon>
        <taxon>Bacilli</taxon>
        <taxon>Bacillales</taxon>
        <taxon>Bacillaceae</taxon>
        <taxon>Priestia</taxon>
    </lineage>
</organism>